<keyword evidence="3" id="KW-1185">Reference proteome</keyword>
<dbReference type="PANTHER" id="PTHR48094">
    <property type="entry name" value="PROTEIN/NUCLEIC ACID DEGLYCASE DJ-1-RELATED"/>
    <property type="match status" value="1"/>
</dbReference>
<evidence type="ECO:0000313" key="3">
    <source>
        <dbReference type="Proteomes" id="UP000286268"/>
    </source>
</evidence>
<dbReference type="NCBIfam" id="TIGR01383">
    <property type="entry name" value="not_thiJ"/>
    <property type="match status" value="1"/>
</dbReference>
<dbReference type="Gene3D" id="3.40.50.880">
    <property type="match status" value="1"/>
</dbReference>
<proteinExistence type="predicted"/>
<dbReference type="InterPro" id="IPR002818">
    <property type="entry name" value="DJ-1/PfpI"/>
</dbReference>
<dbReference type="Pfam" id="PF01965">
    <property type="entry name" value="DJ-1_PfpI"/>
    <property type="match status" value="1"/>
</dbReference>
<protein>
    <submittedName>
        <fullName evidence="2">DJ-1 family protein</fullName>
    </submittedName>
</protein>
<dbReference type="RefSeq" id="WP_128212431.1">
    <property type="nucleotide sequence ID" value="NZ_CP025746.1"/>
</dbReference>
<dbReference type="InterPro" id="IPR029062">
    <property type="entry name" value="Class_I_gatase-like"/>
</dbReference>
<feature type="domain" description="DJ-1/PfpI" evidence="1">
    <location>
        <begin position="2"/>
        <end position="163"/>
    </location>
</feature>
<name>A0A3R5UEM2_9CLOT</name>
<dbReference type="GO" id="GO:0005737">
    <property type="term" value="C:cytoplasm"/>
    <property type="evidence" value="ECO:0007669"/>
    <property type="project" value="TreeGrafter"/>
</dbReference>
<sequence>MKKVLLLLAEGFEEIEALTVVDVLRRANVQCDTCSIKEREVSGSHDIVVQADITLDNEELNSYDAIVLPGGMPGAANLRENIRVVELVKDYYASGRIVAAICAAPIVLAKAGIIDGKLVTSYPSFDKQLEHCIYKDELVVVDGNIITSRGPATALPFSYKLLEKLGCDTEVEDLREGMMYNFLMDSKL</sequence>
<dbReference type="Proteomes" id="UP000286268">
    <property type="component" value="Chromosome"/>
</dbReference>
<dbReference type="PANTHER" id="PTHR48094:SF12">
    <property type="entry name" value="PARKINSON DISEASE PROTEIN 7 HOMOLOG"/>
    <property type="match status" value="1"/>
</dbReference>
<dbReference type="KEGG" id="cmah:C1I91_08160"/>
<evidence type="ECO:0000259" key="1">
    <source>
        <dbReference type="Pfam" id="PF01965"/>
    </source>
</evidence>
<dbReference type="AlphaFoldDB" id="A0A3R5UEM2"/>
<gene>
    <name evidence="2" type="ORF">C1I91_08160</name>
</gene>
<dbReference type="InterPro" id="IPR050325">
    <property type="entry name" value="Prot/Nucl_acid_deglycase"/>
</dbReference>
<dbReference type="SUPFAM" id="SSF52317">
    <property type="entry name" value="Class I glutamine amidotransferase-like"/>
    <property type="match status" value="1"/>
</dbReference>
<accession>A0A3R5UEM2</accession>
<dbReference type="InterPro" id="IPR006287">
    <property type="entry name" value="DJ-1"/>
</dbReference>
<evidence type="ECO:0000313" key="2">
    <source>
        <dbReference type="EMBL" id="QAA31620.1"/>
    </source>
</evidence>
<dbReference type="OrthoDB" id="9800516at2"/>
<dbReference type="CDD" id="cd03135">
    <property type="entry name" value="GATase1_DJ-1"/>
    <property type="match status" value="1"/>
</dbReference>
<reference evidence="2 3" key="1">
    <citation type="submission" date="2018-01" db="EMBL/GenBank/DDBJ databases">
        <title>Genome Sequencing and Assembly of Anaerobacter polyendosporus strain CT4.</title>
        <authorList>
            <person name="Tachaapaikoon C."/>
            <person name="Sutheeworapong S."/>
            <person name="Jenjaroenpun P."/>
            <person name="Wongsurawat T."/>
            <person name="Nookeaw I."/>
            <person name="Cheawchanlertfa P."/>
            <person name="Kosugi A."/>
            <person name="Cheevadhanarak S."/>
            <person name="Ratanakhanokchai K."/>
        </authorList>
    </citation>
    <scope>NUCLEOTIDE SEQUENCE [LARGE SCALE GENOMIC DNA]</scope>
    <source>
        <strain evidence="2 3">CT4</strain>
    </source>
</reference>
<organism evidence="2 3">
    <name type="scientific">Clostridium manihotivorum</name>
    <dbReference type="NCBI Taxonomy" id="2320868"/>
    <lineage>
        <taxon>Bacteria</taxon>
        <taxon>Bacillati</taxon>
        <taxon>Bacillota</taxon>
        <taxon>Clostridia</taxon>
        <taxon>Eubacteriales</taxon>
        <taxon>Clostridiaceae</taxon>
        <taxon>Clostridium</taxon>
    </lineage>
</organism>
<dbReference type="EMBL" id="CP025746">
    <property type="protein sequence ID" value="QAA31620.1"/>
    <property type="molecule type" value="Genomic_DNA"/>
</dbReference>